<feature type="binding site" evidence="7">
    <location>
        <position position="50"/>
    </location>
    <ligand>
        <name>Mg(2+)</name>
        <dbReference type="ChEBI" id="CHEBI:18420"/>
    </ligand>
</feature>
<dbReference type="Proteomes" id="UP000193986">
    <property type="component" value="Unassembled WGS sequence"/>
</dbReference>
<dbReference type="GO" id="GO:0005834">
    <property type="term" value="C:heterotrimeric G-protein complex"/>
    <property type="evidence" value="ECO:0007669"/>
    <property type="project" value="TreeGrafter"/>
</dbReference>
<evidence type="ECO:0000313" key="10">
    <source>
        <dbReference type="Proteomes" id="UP000193986"/>
    </source>
</evidence>
<dbReference type="FunCoup" id="A0A1Y2BKW7">
    <property type="interactions" value="97"/>
</dbReference>
<organism evidence="9 10">
    <name type="scientific">Naematelia encephala</name>
    <dbReference type="NCBI Taxonomy" id="71784"/>
    <lineage>
        <taxon>Eukaryota</taxon>
        <taxon>Fungi</taxon>
        <taxon>Dikarya</taxon>
        <taxon>Basidiomycota</taxon>
        <taxon>Agaricomycotina</taxon>
        <taxon>Tremellomycetes</taxon>
        <taxon>Tremellales</taxon>
        <taxon>Naemateliaceae</taxon>
        <taxon>Naematelia</taxon>
    </lineage>
</organism>
<dbReference type="InterPro" id="IPR011025">
    <property type="entry name" value="GproteinA_insert"/>
</dbReference>
<dbReference type="GO" id="GO:0003924">
    <property type="term" value="F:GTPase activity"/>
    <property type="evidence" value="ECO:0007669"/>
    <property type="project" value="InterPro"/>
</dbReference>
<dbReference type="PANTHER" id="PTHR10218">
    <property type="entry name" value="GTP-BINDING PROTEIN ALPHA SUBUNIT"/>
    <property type="match status" value="1"/>
</dbReference>
<evidence type="ECO:0000256" key="4">
    <source>
        <dbReference type="ARBA" id="ARBA00023134"/>
    </source>
</evidence>
<dbReference type="GO" id="GO:0000750">
    <property type="term" value="P:pheromone-dependent signal transduction involved in conjugation with cellular fusion"/>
    <property type="evidence" value="ECO:0007669"/>
    <property type="project" value="TreeGrafter"/>
</dbReference>
<evidence type="ECO:0000256" key="3">
    <source>
        <dbReference type="ARBA" id="ARBA00022842"/>
    </source>
</evidence>
<evidence type="ECO:0000256" key="5">
    <source>
        <dbReference type="ARBA" id="ARBA00023224"/>
    </source>
</evidence>
<feature type="binding site" evidence="6">
    <location>
        <position position="331"/>
    </location>
    <ligand>
        <name>GTP</name>
        <dbReference type="ChEBI" id="CHEBI:37565"/>
    </ligand>
</feature>
<dbReference type="FunFam" id="3.40.50.300:FF:002307">
    <property type="entry name" value="Guanine nucleotide-binding protein G(k) subunit alpha"/>
    <property type="match status" value="1"/>
</dbReference>
<dbReference type="GO" id="GO:0001664">
    <property type="term" value="F:G protein-coupled receptor binding"/>
    <property type="evidence" value="ECO:0007669"/>
    <property type="project" value="InterPro"/>
</dbReference>
<dbReference type="AlphaFoldDB" id="A0A1Y2BKW7"/>
<sequence>MGACMSSASAGAGPEEARSKEIDRALKEDEKRLSKECKILLLGAGASGKSTVLKQMKILHHRGFEPDEIEDYRKIVFSNIVSGMRSIIDTMDELSMAISPVNRKYVALVDQEPSINSGEPFPARYLDALMALWADEHVVECYSRAHQYALQENLPYFYANLPRLFQPDYKPSQEDILRVRSKTTGISETRFTINNDLIFRMFDVGGQRSERRKWASCFEGCQAVLFLASLADYNQGILEDTSSNGMLESLLLFESIVNSQWFVKTSIILFMNKSDILMDKIRDPSQQIITNFPDFQGKPGSFNDATSFFKDKFRSLNRNASREIYVHITQATDTSSLAIVMSAVQDTIVRNLLKDMAIL</sequence>
<evidence type="ECO:0000313" key="9">
    <source>
        <dbReference type="EMBL" id="ORY35418.1"/>
    </source>
</evidence>
<evidence type="ECO:0000256" key="1">
    <source>
        <dbReference type="ARBA" id="ARBA00022723"/>
    </source>
</evidence>
<dbReference type="GO" id="GO:0005525">
    <property type="term" value="F:GTP binding"/>
    <property type="evidence" value="ECO:0007669"/>
    <property type="project" value="UniProtKB-KW"/>
</dbReference>
<dbReference type="EMBL" id="MCFC01000001">
    <property type="protein sequence ID" value="ORY35418.1"/>
    <property type="molecule type" value="Genomic_DNA"/>
</dbReference>
<dbReference type="PRINTS" id="PR00318">
    <property type="entry name" value="GPROTEINA"/>
</dbReference>
<feature type="binding site" evidence="6">
    <location>
        <begin position="272"/>
        <end position="275"/>
    </location>
    <ligand>
        <name>GTP</name>
        <dbReference type="ChEBI" id="CHEBI:37565"/>
    </ligand>
</feature>
<dbReference type="GO" id="GO:0031683">
    <property type="term" value="F:G-protein beta/gamma-subunit complex binding"/>
    <property type="evidence" value="ECO:0007669"/>
    <property type="project" value="InterPro"/>
</dbReference>
<protein>
    <submittedName>
        <fullName evidence="9">Guanine nucleotide binding protein, alpha subunit</fullName>
    </submittedName>
</protein>
<name>A0A1Y2BKW7_9TREE</name>
<proteinExistence type="predicted"/>
<dbReference type="InterPro" id="IPR001019">
    <property type="entry name" value="Gprotein_alpha_su"/>
</dbReference>
<dbReference type="STRING" id="71784.A0A1Y2BKW7"/>
<dbReference type="SUPFAM" id="SSF47895">
    <property type="entry name" value="Transducin (alpha subunit), insertion domain"/>
    <property type="match status" value="1"/>
</dbReference>
<dbReference type="InterPro" id="IPR027417">
    <property type="entry name" value="P-loop_NTPase"/>
</dbReference>
<dbReference type="InterPro" id="IPR000469">
    <property type="entry name" value="Gprotein_alpha_12/13"/>
</dbReference>
<accession>A0A1Y2BKW7</accession>
<keyword evidence="2 6" id="KW-0547">Nucleotide-binding</keyword>
<reference evidence="9 10" key="1">
    <citation type="submission" date="2016-07" db="EMBL/GenBank/DDBJ databases">
        <title>Pervasive Adenine N6-methylation of Active Genes in Fungi.</title>
        <authorList>
            <consortium name="DOE Joint Genome Institute"/>
            <person name="Mondo S.J."/>
            <person name="Dannebaum R.O."/>
            <person name="Kuo R.C."/>
            <person name="Labutti K."/>
            <person name="Haridas S."/>
            <person name="Kuo A."/>
            <person name="Salamov A."/>
            <person name="Ahrendt S.R."/>
            <person name="Lipzen A."/>
            <person name="Sullivan W."/>
            <person name="Andreopoulos W.B."/>
            <person name="Clum A."/>
            <person name="Lindquist E."/>
            <person name="Daum C."/>
            <person name="Ramamoorthy G.K."/>
            <person name="Gryganskyi A."/>
            <person name="Culley D."/>
            <person name="Magnuson J.K."/>
            <person name="James T.Y."/>
            <person name="O'Malley M.A."/>
            <person name="Stajich J.E."/>
            <person name="Spatafora J.W."/>
            <person name="Visel A."/>
            <person name="Grigoriev I.V."/>
        </authorList>
    </citation>
    <scope>NUCLEOTIDE SEQUENCE [LARGE SCALE GENOMIC DNA]</scope>
    <source>
        <strain evidence="9 10">68-887.2</strain>
    </source>
</reference>
<dbReference type="Gene3D" id="3.40.50.300">
    <property type="entry name" value="P-loop containing nucleotide triphosphate hydrolases"/>
    <property type="match status" value="1"/>
</dbReference>
<dbReference type="GO" id="GO:0005737">
    <property type="term" value="C:cytoplasm"/>
    <property type="evidence" value="ECO:0007669"/>
    <property type="project" value="TreeGrafter"/>
</dbReference>
<dbReference type="Gene3D" id="1.10.400.10">
    <property type="entry name" value="GI Alpha 1, domain 2-like"/>
    <property type="match status" value="1"/>
</dbReference>
<gene>
    <name evidence="9" type="ORF">BCR39DRAFT_6652</name>
</gene>
<feature type="binding site" evidence="7">
    <location>
        <position position="183"/>
    </location>
    <ligand>
        <name>Mg(2+)</name>
        <dbReference type="ChEBI" id="CHEBI:18420"/>
    </ligand>
</feature>
<keyword evidence="10" id="KW-1185">Reference proteome</keyword>
<dbReference type="PRINTS" id="PR00440">
    <property type="entry name" value="GPROTEINA12"/>
</dbReference>
<feature type="binding site" evidence="6">
    <location>
        <begin position="177"/>
        <end position="183"/>
    </location>
    <ligand>
        <name>GTP</name>
        <dbReference type="ChEBI" id="CHEBI:37565"/>
    </ligand>
</feature>
<dbReference type="GO" id="GO:0007266">
    <property type="term" value="P:Rho protein signal transduction"/>
    <property type="evidence" value="ECO:0007669"/>
    <property type="project" value="InterPro"/>
</dbReference>
<evidence type="ECO:0000256" key="7">
    <source>
        <dbReference type="PIRSR" id="PIRSR601019-2"/>
    </source>
</evidence>
<dbReference type="InParanoid" id="A0A1Y2BKW7"/>
<dbReference type="PANTHER" id="PTHR10218:SF242">
    <property type="entry name" value="GUANINE NUCLEOTIDE-BINDING PROTEIN ALPHA-1 SUBUNIT"/>
    <property type="match status" value="1"/>
</dbReference>
<feature type="binding site" evidence="6">
    <location>
        <begin position="203"/>
        <end position="207"/>
    </location>
    <ligand>
        <name>GTP</name>
        <dbReference type="ChEBI" id="CHEBI:37565"/>
    </ligand>
</feature>
<dbReference type="PROSITE" id="PS51882">
    <property type="entry name" value="G_ALPHA"/>
    <property type="match status" value="1"/>
</dbReference>
<evidence type="ECO:0000256" key="6">
    <source>
        <dbReference type="PIRSR" id="PIRSR601019-1"/>
    </source>
</evidence>
<keyword evidence="5" id="KW-0807">Transducer</keyword>
<evidence type="ECO:0000256" key="2">
    <source>
        <dbReference type="ARBA" id="ARBA00022741"/>
    </source>
</evidence>
<dbReference type="SUPFAM" id="SSF52540">
    <property type="entry name" value="P-loop containing nucleoside triphosphate hydrolases"/>
    <property type="match status" value="1"/>
</dbReference>
<keyword evidence="4 6" id="KW-0342">GTP-binding</keyword>
<feature type="region of interest" description="Disordered" evidence="8">
    <location>
        <begin position="1"/>
        <end position="20"/>
    </location>
</feature>
<dbReference type="CDD" id="cd00066">
    <property type="entry name" value="G-alpha"/>
    <property type="match status" value="1"/>
</dbReference>
<dbReference type="GO" id="GO:0007186">
    <property type="term" value="P:G protein-coupled receptor signaling pathway"/>
    <property type="evidence" value="ECO:0007669"/>
    <property type="project" value="InterPro"/>
</dbReference>
<dbReference type="OrthoDB" id="5817230at2759"/>
<feature type="compositionally biased region" description="Low complexity" evidence="8">
    <location>
        <begin position="1"/>
        <end position="13"/>
    </location>
</feature>
<dbReference type="Pfam" id="PF00503">
    <property type="entry name" value="G-alpha"/>
    <property type="match status" value="1"/>
</dbReference>
<dbReference type="SMART" id="SM00275">
    <property type="entry name" value="G_alpha"/>
    <property type="match status" value="1"/>
</dbReference>
<keyword evidence="1 7" id="KW-0479">Metal-binding</keyword>
<dbReference type="GO" id="GO:0046872">
    <property type="term" value="F:metal ion binding"/>
    <property type="evidence" value="ECO:0007669"/>
    <property type="project" value="UniProtKB-KW"/>
</dbReference>
<comment type="caution">
    <text evidence="9">The sequence shown here is derived from an EMBL/GenBank/DDBJ whole genome shotgun (WGS) entry which is preliminary data.</text>
</comment>
<keyword evidence="3 7" id="KW-0460">Magnesium</keyword>
<evidence type="ECO:0000256" key="8">
    <source>
        <dbReference type="SAM" id="MobiDB-lite"/>
    </source>
</evidence>